<dbReference type="InterPro" id="IPR013094">
    <property type="entry name" value="AB_hydrolase_3"/>
</dbReference>
<keyword evidence="1 4" id="KW-0378">Hydrolase</keyword>
<feature type="domain" description="Alpha/beta hydrolase fold-3" evidence="3">
    <location>
        <begin position="101"/>
        <end position="327"/>
    </location>
</feature>
<evidence type="ECO:0000313" key="5">
    <source>
        <dbReference type="Proteomes" id="UP001408356"/>
    </source>
</evidence>
<evidence type="ECO:0000259" key="3">
    <source>
        <dbReference type="Pfam" id="PF07859"/>
    </source>
</evidence>
<gene>
    <name evidence="4" type="ORF">SUNI508_07611</name>
</gene>
<sequence length="355" mass="38891">MANIAPDGSDVATTKSITVQTETDLSLLYRILRTVIKPLRPRLVKPGKRKPAGSPRLDTYPRTKGSFTISERQHDGSRVWLYDFEPESPPTIKIKPPSTIYYFAGGGFQSPPSGEHWSYLSKLAGALTLEHHITLVSYPLAPASPASESLPVLRRLFTSIFAEAAKKGDKITLMGDSAGGNIAASIGFWWAKEIESSNNWKLNSVLQSVVLVSPAMDLRNSNPAMKDVDRLDPLLGAAYTGSVARAWVAAPPDSPHLTSSPEDPDISPLLHEPSSFRLLAEMGISVHCVYGTHDVLAPDVELFKQRCEEFGVKGRWLVWIGQMHCFVLAGAYGMSEGKKAIEWLVEVLKSDDIHS</sequence>
<dbReference type="PANTHER" id="PTHR48081:SF8">
    <property type="entry name" value="ALPHA_BETA HYDROLASE FOLD-3 DOMAIN-CONTAINING PROTEIN-RELATED"/>
    <property type="match status" value="1"/>
</dbReference>
<dbReference type="Gene3D" id="3.40.50.1820">
    <property type="entry name" value="alpha/beta hydrolase"/>
    <property type="match status" value="1"/>
</dbReference>
<evidence type="ECO:0000313" key="4">
    <source>
        <dbReference type="EMBL" id="KAK9418839.1"/>
    </source>
</evidence>
<feature type="region of interest" description="Disordered" evidence="2">
    <location>
        <begin position="44"/>
        <end position="63"/>
    </location>
</feature>
<dbReference type="GO" id="GO:0016787">
    <property type="term" value="F:hydrolase activity"/>
    <property type="evidence" value="ECO:0007669"/>
    <property type="project" value="UniProtKB-KW"/>
</dbReference>
<protein>
    <submittedName>
        <fullName evidence="4">Alpha/Beta hydrolase protein</fullName>
    </submittedName>
</protein>
<dbReference type="Proteomes" id="UP001408356">
    <property type="component" value="Unassembled WGS sequence"/>
</dbReference>
<dbReference type="PANTHER" id="PTHR48081">
    <property type="entry name" value="AB HYDROLASE SUPERFAMILY PROTEIN C4A8.06C"/>
    <property type="match status" value="1"/>
</dbReference>
<dbReference type="Pfam" id="PF07859">
    <property type="entry name" value="Abhydrolase_3"/>
    <property type="match status" value="1"/>
</dbReference>
<dbReference type="InterPro" id="IPR029058">
    <property type="entry name" value="AB_hydrolase_fold"/>
</dbReference>
<name>A0ABR2UW94_9PEZI</name>
<reference evidence="4 5" key="1">
    <citation type="journal article" date="2024" name="J. Plant Pathol.">
        <title>Sequence and assembly of the genome of Seiridium unicorne, isolate CBS 538.82, causal agent of cypress canker disease.</title>
        <authorList>
            <person name="Scali E."/>
            <person name="Rocca G.D."/>
            <person name="Danti R."/>
            <person name="Garbelotto M."/>
            <person name="Barberini S."/>
            <person name="Baroncelli R."/>
            <person name="Emiliani G."/>
        </authorList>
    </citation>
    <scope>NUCLEOTIDE SEQUENCE [LARGE SCALE GENOMIC DNA]</scope>
    <source>
        <strain evidence="4 5">BM-138-508</strain>
    </source>
</reference>
<proteinExistence type="predicted"/>
<dbReference type="SUPFAM" id="SSF53474">
    <property type="entry name" value="alpha/beta-Hydrolases"/>
    <property type="match status" value="1"/>
</dbReference>
<dbReference type="InterPro" id="IPR050300">
    <property type="entry name" value="GDXG_lipolytic_enzyme"/>
</dbReference>
<organism evidence="4 5">
    <name type="scientific">Seiridium unicorne</name>
    <dbReference type="NCBI Taxonomy" id="138068"/>
    <lineage>
        <taxon>Eukaryota</taxon>
        <taxon>Fungi</taxon>
        <taxon>Dikarya</taxon>
        <taxon>Ascomycota</taxon>
        <taxon>Pezizomycotina</taxon>
        <taxon>Sordariomycetes</taxon>
        <taxon>Xylariomycetidae</taxon>
        <taxon>Amphisphaeriales</taxon>
        <taxon>Sporocadaceae</taxon>
        <taxon>Seiridium</taxon>
    </lineage>
</organism>
<keyword evidence="5" id="KW-1185">Reference proteome</keyword>
<evidence type="ECO:0000256" key="1">
    <source>
        <dbReference type="ARBA" id="ARBA00022801"/>
    </source>
</evidence>
<comment type="caution">
    <text evidence="4">The sequence shown here is derived from an EMBL/GenBank/DDBJ whole genome shotgun (WGS) entry which is preliminary data.</text>
</comment>
<accession>A0ABR2UW94</accession>
<dbReference type="EMBL" id="JARVKF010000342">
    <property type="protein sequence ID" value="KAK9418839.1"/>
    <property type="molecule type" value="Genomic_DNA"/>
</dbReference>
<evidence type="ECO:0000256" key="2">
    <source>
        <dbReference type="SAM" id="MobiDB-lite"/>
    </source>
</evidence>